<dbReference type="EMBL" id="MIYZ01000011">
    <property type="protein sequence ID" value="OIR22608.1"/>
    <property type="molecule type" value="Genomic_DNA"/>
</dbReference>
<accession>A0A1J5U2F6</accession>
<evidence type="ECO:0000313" key="3">
    <source>
        <dbReference type="Proteomes" id="UP000183615"/>
    </source>
</evidence>
<evidence type="ECO:0000256" key="1">
    <source>
        <dbReference type="SAM" id="MobiDB-lite"/>
    </source>
</evidence>
<sequence length="196" mass="22299">MNKESEEFPVKVNEEIYGPIPIEKLISDVKSGELTNEAKFWDGEDWVPVTLLLDENKRKDEVNLWNDDNWSNEPSEGITENGPPLPASSAWKDIERNGRWIMIYGDHLVIDGGGFEAGDLGLMMEGEPRTGGIPMKKLLNVTFRETNKGMTIIASSFHKMYEVYSLKCQVSKPDSKEILKELKDADVRIINKYEFS</sequence>
<dbReference type="Proteomes" id="UP000183615">
    <property type="component" value="Unassembled WGS sequence"/>
</dbReference>
<proteinExistence type="predicted"/>
<gene>
    <name evidence="2" type="ORF">BET99_04040</name>
</gene>
<protein>
    <recommendedName>
        <fullName evidence="4">GYF domain-containing protein</fullName>
    </recommendedName>
</protein>
<dbReference type="AlphaFoldDB" id="A0A1J5U2F6"/>
<reference evidence="2 3" key="1">
    <citation type="submission" date="2016-08" db="EMBL/GenBank/DDBJ databases">
        <title>New Insights into Marine Group III Euryarchaeota, from dark to light.</title>
        <authorList>
            <person name="Haro-Moreno J.M."/>
            <person name="Rodriguez-Valera F."/>
            <person name="Lopez-Garcia P."/>
            <person name="Moreira D."/>
            <person name="Martin-Cuadrado A.B."/>
        </authorList>
    </citation>
    <scope>NUCLEOTIDE SEQUENCE [LARGE SCALE GENOMIC DNA]</scope>
    <source>
        <strain evidence="2">CG-Epi2</strain>
    </source>
</reference>
<comment type="caution">
    <text evidence="2">The sequence shown here is derived from an EMBL/GenBank/DDBJ whole genome shotgun (WGS) entry which is preliminary data.</text>
</comment>
<name>A0A1J5U2F6_9ARCH</name>
<evidence type="ECO:0000313" key="2">
    <source>
        <dbReference type="EMBL" id="OIR22608.1"/>
    </source>
</evidence>
<organism evidence="2 3">
    <name type="scientific">Marine Group III euryarchaeote CG-Epi2</name>
    <dbReference type="NCBI Taxonomy" id="1888996"/>
    <lineage>
        <taxon>Archaea</taxon>
        <taxon>Methanobacteriati</taxon>
        <taxon>Thermoplasmatota</taxon>
        <taxon>Thermoplasmata</taxon>
        <taxon>Candidatus Thermoprofundales</taxon>
    </lineage>
</organism>
<evidence type="ECO:0008006" key="4">
    <source>
        <dbReference type="Google" id="ProtNLM"/>
    </source>
</evidence>
<feature type="region of interest" description="Disordered" evidence="1">
    <location>
        <begin position="68"/>
        <end position="88"/>
    </location>
</feature>